<keyword evidence="2" id="KW-1185">Reference proteome</keyword>
<dbReference type="Pfam" id="PF06224">
    <property type="entry name" value="AlkZ-like"/>
    <property type="match status" value="1"/>
</dbReference>
<protein>
    <submittedName>
        <fullName evidence="1">Winged helix DNA-binding domain-containing protein</fullName>
    </submittedName>
</protein>
<accession>A0A1G9VPM4</accession>
<sequence length="347" mass="37970">MTPVLGRRALNRATLERQMLLQRKQISVTAAIEHLVGMQAQTPHTWYLGLWSRLAGFQPPDASALLEDGSLVRIVLMRGTIHLVTPSDAAALRPLVQPLLDRDLTTNTLHSKPLAGLNLSELAEAGRSLLASSPMTAKQLGAALASQFPSSSPSSLAYAIRNLLPLVQVPPRGLWGRSGPIAHSVLSASGTMSLSQMVLRYLGAFGPASVMDVQKWCGLTRLNEVIDSLRPELLVFQDSSGRELFDLPSAPRPSPETPAPVRFLYDFDNVLLSHADRSRVLTEDFYRQERPRRNYAPQVVLVDGFSAAEWDLADGVLSIRPYGEVDWDAVEAEGLLMPGVESVRRVP</sequence>
<reference evidence="1 2" key="1">
    <citation type="submission" date="2016-10" db="EMBL/GenBank/DDBJ databases">
        <authorList>
            <person name="de Groot N.N."/>
        </authorList>
    </citation>
    <scope>NUCLEOTIDE SEQUENCE [LARGE SCALE GENOMIC DNA]</scope>
    <source>
        <strain evidence="1 2">DSM 44149</strain>
    </source>
</reference>
<dbReference type="EMBL" id="LT629701">
    <property type="protein sequence ID" value="SDM74184.1"/>
    <property type="molecule type" value="Genomic_DNA"/>
</dbReference>
<dbReference type="GO" id="GO:0003677">
    <property type="term" value="F:DNA binding"/>
    <property type="evidence" value="ECO:0007669"/>
    <property type="project" value="UniProtKB-KW"/>
</dbReference>
<organism evidence="1 2">
    <name type="scientific">Allokutzneria albata</name>
    <name type="common">Kibdelosporangium albatum</name>
    <dbReference type="NCBI Taxonomy" id="211114"/>
    <lineage>
        <taxon>Bacteria</taxon>
        <taxon>Bacillati</taxon>
        <taxon>Actinomycetota</taxon>
        <taxon>Actinomycetes</taxon>
        <taxon>Pseudonocardiales</taxon>
        <taxon>Pseudonocardiaceae</taxon>
        <taxon>Allokutzneria</taxon>
    </lineage>
</organism>
<dbReference type="PANTHER" id="PTHR38479:SF2">
    <property type="entry name" value="WINGED HELIX DNA-BINDING DOMAIN-CONTAINING PROTEIN"/>
    <property type="match status" value="1"/>
</dbReference>
<proteinExistence type="predicted"/>
<gene>
    <name evidence="1" type="ORF">SAMN04489726_3163</name>
</gene>
<dbReference type="eggNOG" id="COG3214">
    <property type="taxonomic scope" value="Bacteria"/>
</dbReference>
<dbReference type="RefSeq" id="WP_043812771.1">
    <property type="nucleotide sequence ID" value="NZ_JOEF01000019.1"/>
</dbReference>
<evidence type="ECO:0000313" key="2">
    <source>
        <dbReference type="Proteomes" id="UP000183376"/>
    </source>
</evidence>
<dbReference type="OrthoDB" id="9148135at2"/>
<dbReference type="Proteomes" id="UP000183376">
    <property type="component" value="Chromosome I"/>
</dbReference>
<evidence type="ECO:0000313" key="1">
    <source>
        <dbReference type="EMBL" id="SDM74184.1"/>
    </source>
</evidence>
<keyword evidence="1" id="KW-0238">DNA-binding</keyword>
<dbReference type="PANTHER" id="PTHR38479">
    <property type="entry name" value="LMO0824 PROTEIN"/>
    <property type="match status" value="1"/>
</dbReference>
<dbReference type="STRING" id="211114.SAMN04489726_3163"/>
<name>A0A1G9VPM4_ALLAB</name>
<dbReference type="AlphaFoldDB" id="A0A1G9VPM4"/>
<dbReference type="InterPro" id="IPR009351">
    <property type="entry name" value="AlkZ-like"/>
</dbReference>